<keyword evidence="4 5" id="KW-0472">Membrane</keyword>
<comment type="caution">
    <text evidence="6">The sequence shown here is derived from an EMBL/GenBank/DDBJ whole genome shotgun (WGS) entry which is preliminary data.</text>
</comment>
<evidence type="ECO:0000313" key="7">
    <source>
        <dbReference type="Proteomes" id="UP000526408"/>
    </source>
</evidence>
<evidence type="ECO:0000256" key="2">
    <source>
        <dbReference type="ARBA" id="ARBA00022692"/>
    </source>
</evidence>
<dbReference type="PANTHER" id="PTHR31851">
    <property type="entry name" value="FE(2+)/MN(2+) TRANSPORTER PCL1"/>
    <property type="match status" value="1"/>
</dbReference>
<dbReference type="CDD" id="cd02432">
    <property type="entry name" value="Nodulin-21_like_1"/>
    <property type="match status" value="1"/>
</dbReference>
<comment type="subcellular location">
    <subcellularLocation>
        <location evidence="1">Endomembrane system</location>
        <topology evidence="1">Multi-pass membrane protein</topology>
    </subcellularLocation>
</comment>
<evidence type="ECO:0000256" key="3">
    <source>
        <dbReference type="ARBA" id="ARBA00022989"/>
    </source>
</evidence>
<accession>A0A7X6JYQ0</accession>
<sequence length="239" mass="23982">MAYTDDRGQPSSHHEPHLSGRSGWLRAAVMGANDGILSTASLIMGVAAGAADHVTILLAGIAGMVAGALSMAAGEYVSVSSQADVERADVEREKAELVANPKGELDELAAIYRARGLSPALARQVAEELTEVDALGAHLRDEIGLTDLSPPQPVQAAVVSALTFAAGAAVPLAVGGFAPLDTLQLWVAGATLVALAGLGALGAQAGGAPRWRAAARVTVWGVLAMAATSAIGALVGQAL</sequence>
<dbReference type="GO" id="GO:0005384">
    <property type="term" value="F:manganese ion transmembrane transporter activity"/>
    <property type="evidence" value="ECO:0007669"/>
    <property type="project" value="InterPro"/>
</dbReference>
<evidence type="ECO:0000256" key="5">
    <source>
        <dbReference type="SAM" id="Phobius"/>
    </source>
</evidence>
<feature type="transmembrane region" description="Helical" evidence="5">
    <location>
        <begin position="183"/>
        <end position="201"/>
    </location>
</feature>
<dbReference type="RefSeq" id="WP_168624469.1">
    <property type="nucleotide sequence ID" value="NZ_JAAZQQ010000006.1"/>
</dbReference>
<dbReference type="GO" id="GO:0030026">
    <property type="term" value="P:intracellular manganese ion homeostasis"/>
    <property type="evidence" value="ECO:0007669"/>
    <property type="project" value="InterPro"/>
</dbReference>
<feature type="transmembrane region" description="Helical" evidence="5">
    <location>
        <begin position="156"/>
        <end position="177"/>
    </location>
</feature>
<dbReference type="InterPro" id="IPR008217">
    <property type="entry name" value="Ccc1_fam"/>
</dbReference>
<feature type="transmembrane region" description="Helical" evidence="5">
    <location>
        <begin position="56"/>
        <end position="77"/>
    </location>
</feature>
<dbReference type="Proteomes" id="UP000526408">
    <property type="component" value="Unassembled WGS sequence"/>
</dbReference>
<dbReference type="AlphaFoldDB" id="A0A7X6JYQ0"/>
<evidence type="ECO:0000256" key="4">
    <source>
        <dbReference type="ARBA" id="ARBA00023136"/>
    </source>
</evidence>
<evidence type="ECO:0000256" key="1">
    <source>
        <dbReference type="ARBA" id="ARBA00004127"/>
    </source>
</evidence>
<reference evidence="6 7" key="1">
    <citation type="submission" date="2020-04" db="EMBL/GenBank/DDBJ databases">
        <authorList>
            <person name="Yoon J."/>
        </authorList>
    </citation>
    <scope>NUCLEOTIDE SEQUENCE [LARGE SCALE GENOMIC DNA]</scope>
    <source>
        <strain evidence="6 7">KMU-115</strain>
    </source>
</reference>
<gene>
    <name evidence="6" type="ORF">HCU73_15905</name>
</gene>
<organism evidence="6 7">
    <name type="scientific">Roseicyclus persicicus</name>
    <dbReference type="NCBI Taxonomy" id="2650661"/>
    <lineage>
        <taxon>Bacteria</taxon>
        <taxon>Pseudomonadati</taxon>
        <taxon>Pseudomonadota</taxon>
        <taxon>Alphaproteobacteria</taxon>
        <taxon>Rhodobacterales</taxon>
        <taxon>Roseobacteraceae</taxon>
        <taxon>Roseicyclus</taxon>
    </lineage>
</organism>
<feature type="transmembrane region" description="Helical" evidence="5">
    <location>
        <begin position="213"/>
        <end position="235"/>
    </location>
</feature>
<keyword evidence="7" id="KW-1185">Reference proteome</keyword>
<keyword evidence="3 5" id="KW-1133">Transmembrane helix</keyword>
<evidence type="ECO:0000313" key="6">
    <source>
        <dbReference type="EMBL" id="NKX46080.1"/>
    </source>
</evidence>
<proteinExistence type="predicted"/>
<dbReference type="Pfam" id="PF01988">
    <property type="entry name" value="VIT1"/>
    <property type="match status" value="1"/>
</dbReference>
<dbReference type="EMBL" id="JAAZQQ010000006">
    <property type="protein sequence ID" value="NKX46080.1"/>
    <property type="molecule type" value="Genomic_DNA"/>
</dbReference>
<keyword evidence="2 5" id="KW-0812">Transmembrane</keyword>
<name>A0A7X6JYQ0_9RHOB</name>
<dbReference type="GO" id="GO:0012505">
    <property type="term" value="C:endomembrane system"/>
    <property type="evidence" value="ECO:0007669"/>
    <property type="project" value="UniProtKB-SubCell"/>
</dbReference>
<protein>
    <submittedName>
        <fullName evidence="6">VIT family protein</fullName>
    </submittedName>
</protein>